<organism evidence="1 2">
    <name type="scientific">Letharia columbiana</name>
    <dbReference type="NCBI Taxonomy" id="112416"/>
    <lineage>
        <taxon>Eukaryota</taxon>
        <taxon>Fungi</taxon>
        <taxon>Dikarya</taxon>
        <taxon>Ascomycota</taxon>
        <taxon>Pezizomycotina</taxon>
        <taxon>Lecanoromycetes</taxon>
        <taxon>OSLEUM clade</taxon>
        <taxon>Lecanoromycetidae</taxon>
        <taxon>Lecanorales</taxon>
        <taxon>Lecanorineae</taxon>
        <taxon>Parmeliaceae</taxon>
        <taxon>Letharia</taxon>
    </lineage>
</organism>
<accession>A0A8H6CLH4</accession>
<evidence type="ECO:0000313" key="2">
    <source>
        <dbReference type="Proteomes" id="UP000578531"/>
    </source>
</evidence>
<reference evidence="1 2" key="1">
    <citation type="journal article" date="2020" name="Genomics">
        <title>Complete, high-quality genomes from long-read metagenomic sequencing of two wolf lichen thalli reveals enigmatic genome architecture.</title>
        <authorList>
            <person name="McKenzie S.K."/>
            <person name="Walston R.F."/>
            <person name="Allen J.L."/>
        </authorList>
    </citation>
    <scope>NUCLEOTIDE SEQUENCE [LARGE SCALE GENOMIC DNA]</scope>
    <source>
        <strain evidence="1">WasteWater2</strain>
    </source>
</reference>
<dbReference type="Proteomes" id="UP000578531">
    <property type="component" value="Unassembled WGS sequence"/>
</dbReference>
<dbReference type="AlphaFoldDB" id="A0A8H6CLH4"/>
<keyword evidence="2" id="KW-1185">Reference proteome</keyword>
<dbReference type="EMBL" id="JACCJC010000103">
    <property type="protein sequence ID" value="KAF6225386.1"/>
    <property type="molecule type" value="Genomic_DNA"/>
</dbReference>
<evidence type="ECO:0000313" key="1">
    <source>
        <dbReference type="EMBL" id="KAF6225386.1"/>
    </source>
</evidence>
<proteinExistence type="predicted"/>
<protein>
    <submittedName>
        <fullName evidence="1">Uncharacterized protein</fullName>
    </submittedName>
</protein>
<sequence>MIRLVASARVVSRRRNPRGPAKANPTITSPESFAAPVVDNKGEATLLTGHPEVRNAVQEMFSRSSFDLFILIWTQYHELRIGMPSCEDPSPWPKIIVLPKLEEVYTCYTRLMSVLSAPAHSQTLLCYPYVVCIARLKLAREYYRLYPEHPGLENRLRRALGPASKYQGEHNLLRSYLVGKSNEQRDTVPTAVGQERLENGLRIELAKGMSNSFSRGLSHDAFGIQLTIIRLVNSQDDAAKAALQAFCIRYSDSILLCRRIEQYMNFVESGLRATDEFQDISKDHRLQELFASVLKAVSNLGDLVSTSADEGEMQGPRDQTYDTILTDKHRADIVFRNG</sequence>
<dbReference type="GeneID" id="59294403"/>
<name>A0A8H6CLH4_9LECA</name>
<dbReference type="RefSeq" id="XP_037158515.1">
    <property type="nucleotide sequence ID" value="XM_037314604.1"/>
</dbReference>
<gene>
    <name evidence="1" type="ORF">HO173_012770</name>
</gene>
<comment type="caution">
    <text evidence="1">The sequence shown here is derived from an EMBL/GenBank/DDBJ whole genome shotgun (WGS) entry which is preliminary data.</text>
</comment>